<evidence type="ECO:0000313" key="3">
    <source>
        <dbReference type="Proteomes" id="UP001597034"/>
    </source>
</evidence>
<keyword evidence="3" id="KW-1185">Reference proteome</keyword>
<reference evidence="2 3" key="1">
    <citation type="journal article" date="2019" name="Int. J. Syst. Evol. Microbiol.">
        <title>The Global Catalogue of Microorganisms (GCM) 10K type strain sequencing project: providing services to taxonomists for standard genome sequencing and annotation.</title>
        <authorList>
            <consortium name="The Broad Institute Genomics Platform"/>
            <consortium name="The Broad Institute Genome Sequencing Center for Infectious Disease"/>
            <person name="Wu L."/>
            <person name="Ma J."/>
        </authorList>
    </citation>
    <scope>NUCLEOTIDE SEQUENCE [LARGE SCALE GENOMIC DNA]</scope>
    <source>
        <strain evidence="2 3">CGMCC 1.10390</strain>
    </source>
</reference>
<dbReference type="EMBL" id="JBHUDO010000002">
    <property type="protein sequence ID" value="MFD1646285.1"/>
    <property type="molecule type" value="Genomic_DNA"/>
</dbReference>
<dbReference type="Gene3D" id="3.60.15.10">
    <property type="entry name" value="Ribonuclease Z/Hydroxyacylglutathione hydrolase-like"/>
    <property type="match status" value="1"/>
</dbReference>
<evidence type="ECO:0000259" key="1">
    <source>
        <dbReference type="SMART" id="SM00849"/>
    </source>
</evidence>
<evidence type="ECO:0000313" key="2">
    <source>
        <dbReference type="EMBL" id="MFD1646285.1"/>
    </source>
</evidence>
<dbReference type="PANTHER" id="PTHR23131:SF4">
    <property type="entry name" value="METALLO-BETA-LACTAMASE SUPERFAMILY POTEIN"/>
    <property type="match status" value="1"/>
</dbReference>
<dbReference type="Proteomes" id="UP001597034">
    <property type="component" value="Unassembled WGS sequence"/>
</dbReference>
<sequence length="319" mass="34922">MFERYPIPTPFQVGPINAYLAGRTLVDPGPDGEEAWAELLTALEAHDLTPDDVEQVLVTHPHPDHFGSAHRFAERGATVYASEPCAEIVGDFAGRWAYEREFFTDFFERNGMSASTADTVTELPEAFLNYAPDVEVDETLAAGDTVTVAGISLTVDEVTGHAPGELTYTYEDDGDSVCIVGDNVLPDITPNPFLQPPEEPGGERPHVLPRYNDCLERQRDAGYDRLLPGHREVITDPAGRIREILDAHEERTAAVLELVDDPTTAVDVMAGLFDDLPVTEQFSGMSEAIGHLDVLEERGAVERNERGGMVVYERADGGQ</sequence>
<dbReference type="InterPro" id="IPR050662">
    <property type="entry name" value="Sec-metab_biosynth-thioest"/>
</dbReference>
<comment type="caution">
    <text evidence="2">The sequence shown here is derived from an EMBL/GenBank/DDBJ whole genome shotgun (WGS) entry which is preliminary data.</text>
</comment>
<protein>
    <submittedName>
        <fullName evidence="2">MBL fold metallo-hydrolase</fullName>
    </submittedName>
</protein>
<dbReference type="SUPFAM" id="SSF56281">
    <property type="entry name" value="Metallo-hydrolase/oxidoreductase"/>
    <property type="match status" value="1"/>
</dbReference>
<name>A0ABD6DKG3_9EURY</name>
<feature type="domain" description="Metallo-beta-lactamase" evidence="1">
    <location>
        <begin position="15"/>
        <end position="230"/>
    </location>
</feature>
<dbReference type="Pfam" id="PF00753">
    <property type="entry name" value="Lactamase_B"/>
    <property type="match status" value="1"/>
</dbReference>
<organism evidence="2 3">
    <name type="scientific">Haloarchaeobius litoreus</name>
    <dbReference type="NCBI Taxonomy" id="755306"/>
    <lineage>
        <taxon>Archaea</taxon>
        <taxon>Methanobacteriati</taxon>
        <taxon>Methanobacteriota</taxon>
        <taxon>Stenosarchaea group</taxon>
        <taxon>Halobacteria</taxon>
        <taxon>Halobacteriales</taxon>
        <taxon>Halorubellaceae</taxon>
        <taxon>Haloarchaeobius</taxon>
    </lineage>
</organism>
<dbReference type="InterPro" id="IPR036388">
    <property type="entry name" value="WH-like_DNA-bd_sf"/>
</dbReference>
<dbReference type="InterPro" id="IPR001279">
    <property type="entry name" value="Metallo-B-lactamas"/>
</dbReference>
<dbReference type="InterPro" id="IPR036866">
    <property type="entry name" value="RibonucZ/Hydroxyglut_hydro"/>
</dbReference>
<dbReference type="SMART" id="SM00849">
    <property type="entry name" value="Lactamase_B"/>
    <property type="match status" value="1"/>
</dbReference>
<gene>
    <name evidence="2" type="ORF">ACFSBL_11385</name>
</gene>
<dbReference type="PANTHER" id="PTHR23131">
    <property type="entry name" value="ENDORIBONUCLEASE LACTB2"/>
    <property type="match status" value="1"/>
</dbReference>
<dbReference type="RefSeq" id="WP_256398192.1">
    <property type="nucleotide sequence ID" value="NZ_JANHJR010000001.1"/>
</dbReference>
<dbReference type="AlphaFoldDB" id="A0ABD6DKG3"/>
<proteinExistence type="predicted"/>
<dbReference type="Gene3D" id="1.10.10.10">
    <property type="entry name" value="Winged helix-like DNA-binding domain superfamily/Winged helix DNA-binding domain"/>
    <property type="match status" value="1"/>
</dbReference>
<accession>A0ABD6DKG3</accession>